<evidence type="ECO:0000313" key="3">
    <source>
        <dbReference type="Proteomes" id="UP000196240"/>
    </source>
</evidence>
<dbReference type="EMBL" id="FUUY01000004">
    <property type="protein sequence ID" value="SJX21939.1"/>
    <property type="molecule type" value="Genomic_DNA"/>
</dbReference>
<name>A0A1R7QCD8_ACIJO</name>
<keyword evidence="1" id="KW-1133">Transmembrane helix</keyword>
<protein>
    <submittedName>
        <fullName evidence="2">Uncharacterized protein</fullName>
    </submittedName>
</protein>
<sequence>MDYFSTNFKAFFNAYFPAVLPLFNHLISFKGYDMLKMIDVLDQRLVQNFTQALQSPTPQFEEQLDQGILNASDLELNHAVTAFFNEVNAIEAAQALDISADRIQALQLGASFKDEQYLADLKKIVTLCLALETDALKQVEVFDSLQDYPM</sequence>
<dbReference type="Proteomes" id="UP000196240">
    <property type="component" value="Unassembled WGS sequence"/>
</dbReference>
<accession>A0A1R7QCD8</accession>
<gene>
    <name evidence="2" type="ORF">ACNJC6_01568</name>
</gene>
<keyword evidence="1" id="KW-0812">Transmembrane</keyword>
<proteinExistence type="predicted"/>
<evidence type="ECO:0000256" key="1">
    <source>
        <dbReference type="SAM" id="Phobius"/>
    </source>
</evidence>
<dbReference type="AlphaFoldDB" id="A0A1R7QCD8"/>
<keyword evidence="1" id="KW-0472">Membrane</keyword>
<reference evidence="2 3" key="1">
    <citation type="submission" date="2017-02" db="EMBL/GenBank/DDBJ databases">
        <authorList>
            <person name="Peterson S.W."/>
        </authorList>
    </citation>
    <scope>NUCLEOTIDE SEQUENCE [LARGE SCALE GENOMIC DNA]</scope>
    <source>
        <strain evidence="2">C6</strain>
    </source>
</reference>
<evidence type="ECO:0000313" key="2">
    <source>
        <dbReference type="EMBL" id="SJX21939.1"/>
    </source>
</evidence>
<organism evidence="2 3">
    <name type="scientific">Acinetobacter johnsonii</name>
    <dbReference type="NCBI Taxonomy" id="40214"/>
    <lineage>
        <taxon>Bacteria</taxon>
        <taxon>Pseudomonadati</taxon>
        <taxon>Pseudomonadota</taxon>
        <taxon>Gammaproteobacteria</taxon>
        <taxon>Moraxellales</taxon>
        <taxon>Moraxellaceae</taxon>
        <taxon>Acinetobacter</taxon>
    </lineage>
</organism>
<feature type="transmembrane region" description="Helical" evidence="1">
    <location>
        <begin position="12"/>
        <end position="29"/>
    </location>
</feature>